<dbReference type="SUPFAM" id="SSF50129">
    <property type="entry name" value="GroES-like"/>
    <property type="match status" value="1"/>
</dbReference>
<evidence type="ECO:0000259" key="7">
    <source>
        <dbReference type="Pfam" id="PF00107"/>
    </source>
</evidence>
<dbReference type="PANTHER" id="PTHR42813">
    <property type="entry name" value="ZINC-TYPE ALCOHOL DEHYDROGENASE-LIKE"/>
    <property type="match status" value="1"/>
</dbReference>
<organism evidence="9 10">
    <name type="scientific">Parafrankia colletiae</name>
    <dbReference type="NCBI Taxonomy" id="573497"/>
    <lineage>
        <taxon>Bacteria</taxon>
        <taxon>Bacillati</taxon>
        <taxon>Actinomycetota</taxon>
        <taxon>Actinomycetes</taxon>
        <taxon>Frankiales</taxon>
        <taxon>Frankiaceae</taxon>
        <taxon>Parafrankia</taxon>
    </lineage>
</organism>
<dbReference type="GO" id="GO:0016491">
    <property type="term" value="F:oxidoreductase activity"/>
    <property type="evidence" value="ECO:0007669"/>
    <property type="project" value="UniProtKB-KW"/>
</dbReference>
<dbReference type="SUPFAM" id="SSF51735">
    <property type="entry name" value="NAD(P)-binding Rossmann-fold domains"/>
    <property type="match status" value="1"/>
</dbReference>
<reference evidence="10" key="1">
    <citation type="submission" date="2016-07" db="EMBL/GenBank/DDBJ databases">
        <title>Sequence Frankia sp. strain CcI1.17.</title>
        <authorList>
            <person name="Ghodhbane-Gtari F."/>
            <person name="Swanson E."/>
            <person name="Gueddou A."/>
            <person name="Morris K."/>
            <person name="Hezbri K."/>
            <person name="Ktari A."/>
            <person name="Nouioui I."/>
            <person name="Abebe-Akele F."/>
            <person name="Simpson S."/>
            <person name="Thomas K."/>
            <person name="Gtari M."/>
            <person name="Tisa L.S."/>
            <person name="Hurst S."/>
        </authorList>
    </citation>
    <scope>NUCLEOTIDE SEQUENCE [LARGE SCALE GENOMIC DNA]</scope>
    <source>
        <strain evidence="10">Cc1.17</strain>
    </source>
</reference>
<dbReference type="Pfam" id="PF08240">
    <property type="entry name" value="ADH_N"/>
    <property type="match status" value="1"/>
</dbReference>
<evidence type="ECO:0000259" key="8">
    <source>
        <dbReference type="Pfam" id="PF08240"/>
    </source>
</evidence>
<name>A0A1S1QLA3_9ACTN</name>
<feature type="domain" description="Alcohol dehydrogenase-like N-terminal" evidence="8">
    <location>
        <begin position="25"/>
        <end position="149"/>
    </location>
</feature>
<feature type="region of interest" description="Disordered" evidence="6">
    <location>
        <begin position="257"/>
        <end position="276"/>
    </location>
</feature>
<dbReference type="PROSITE" id="PS00059">
    <property type="entry name" value="ADH_ZINC"/>
    <property type="match status" value="1"/>
</dbReference>
<dbReference type="Gene3D" id="3.40.50.720">
    <property type="entry name" value="NAD(P)-binding Rossmann-like Domain"/>
    <property type="match status" value="1"/>
</dbReference>
<evidence type="ECO:0000256" key="6">
    <source>
        <dbReference type="SAM" id="MobiDB-lite"/>
    </source>
</evidence>
<keyword evidence="2 5" id="KW-0479">Metal-binding</keyword>
<dbReference type="InterPro" id="IPR011032">
    <property type="entry name" value="GroES-like_sf"/>
</dbReference>
<keyword evidence="10" id="KW-1185">Reference proteome</keyword>
<dbReference type="GO" id="GO:0008270">
    <property type="term" value="F:zinc ion binding"/>
    <property type="evidence" value="ECO:0007669"/>
    <property type="project" value="InterPro"/>
</dbReference>
<dbReference type="AlphaFoldDB" id="A0A1S1QLA3"/>
<dbReference type="InterPro" id="IPR002328">
    <property type="entry name" value="ADH_Zn_CS"/>
</dbReference>
<dbReference type="RefSeq" id="WP_071086636.1">
    <property type="nucleotide sequence ID" value="NZ_MBLM01000129.1"/>
</dbReference>
<evidence type="ECO:0000256" key="5">
    <source>
        <dbReference type="RuleBase" id="RU361277"/>
    </source>
</evidence>
<dbReference type="Gene3D" id="3.90.180.10">
    <property type="entry name" value="Medium-chain alcohol dehydrogenases, catalytic domain"/>
    <property type="match status" value="1"/>
</dbReference>
<sequence>MKAVVWHGVGDIRLENVTEPKIEQPTDAIVRITTTAICGTDLHFIRGTVPGLKPGIVLGHEGVGVVEEVGRSVRNFRPGDRVLLSAVLGCGSCSYCRSGYFAQCDDINPYGPRAGSAFYGAPQDNGSFDGLQAEYARVPYAHTNLFRLPDSISDDQAIPLSDIYPTGYFGAVIAEVSEGDVVAVWGCGPVGQFAVLSSLQRGAARVIAVDGHADRLERAQALGAETVDFNEEDPVEAILDLTRGVGPDRAIDAVGVDAESPRSGPAAARAREQDHQHREELRQIAPETHEHDGHWKPGDAPTQAHTWAVESLAKAGTLGIIGVYPPTDRFFPIGTAMNKNLTVNAGVGNHPRYIPKLLAMVESGVVHPERLVTQHEPMRDVLTAYEEFDLRRPGWLKVAVDLTS</sequence>
<dbReference type="Pfam" id="PF00107">
    <property type="entry name" value="ADH_zinc_N"/>
    <property type="match status" value="1"/>
</dbReference>
<dbReference type="CDD" id="cd08283">
    <property type="entry name" value="FDH_like_1"/>
    <property type="match status" value="1"/>
</dbReference>
<dbReference type="InterPro" id="IPR013149">
    <property type="entry name" value="ADH-like_C"/>
</dbReference>
<dbReference type="Proteomes" id="UP000179627">
    <property type="component" value="Unassembled WGS sequence"/>
</dbReference>
<dbReference type="InterPro" id="IPR036291">
    <property type="entry name" value="NAD(P)-bd_dom_sf"/>
</dbReference>
<keyword evidence="3 5" id="KW-0862">Zinc</keyword>
<keyword evidence="4" id="KW-0560">Oxidoreductase</keyword>
<dbReference type="PANTHER" id="PTHR42813:SF7">
    <property type="entry name" value="ALCOHOL DEHYDROGENASE (ZN-DEPENDENT)-RELATED"/>
    <property type="match status" value="1"/>
</dbReference>
<evidence type="ECO:0000313" key="10">
    <source>
        <dbReference type="Proteomes" id="UP000179627"/>
    </source>
</evidence>
<evidence type="ECO:0000256" key="3">
    <source>
        <dbReference type="ARBA" id="ARBA00022833"/>
    </source>
</evidence>
<feature type="domain" description="Alcohol dehydrogenase-like C-terminal" evidence="7">
    <location>
        <begin position="189"/>
        <end position="258"/>
    </location>
</feature>
<evidence type="ECO:0000256" key="2">
    <source>
        <dbReference type="ARBA" id="ARBA00022723"/>
    </source>
</evidence>
<comment type="similarity">
    <text evidence="5">Belongs to the zinc-containing alcohol dehydrogenase family.</text>
</comment>
<dbReference type="InterPro" id="IPR013154">
    <property type="entry name" value="ADH-like_N"/>
</dbReference>
<accession>A0A1S1QLA3</accession>
<comment type="cofactor">
    <cofactor evidence="1 5">
        <name>Zn(2+)</name>
        <dbReference type="ChEBI" id="CHEBI:29105"/>
    </cofactor>
</comment>
<dbReference type="OrthoDB" id="241504at2"/>
<evidence type="ECO:0000256" key="4">
    <source>
        <dbReference type="ARBA" id="ARBA00023002"/>
    </source>
</evidence>
<comment type="caution">
    <text evidence="9">The sequence shown here is derived from an EMBL/GenBank/DDBJ whole genome shotgun (WGS) entry which is preliminary data.</text>
</comment>
<proteinExistence type="inferred from homology"/>
<evidence type="ECO:0000256" key="1">
    <source>
        <dbReference type="ARBA" id="ARBA00001947"/>
    </source>
</evidence>
<gene>
    <name evidence="9" type="ORF">CC117_22405</name>
</gene>
<protein>
    <submittedName>
        <fullName evidence="9">Glutathione-dependent formaldehyde dehydrogenase</fullName>
    </submittedName>
</protein>
<dbReference type="EMBL" id="MBLM01000129">
    <property type="protein sequence ID" value="OHV34055.1"/>
    <property type="molecule type" value="Genomic_DNA"/>
</dbReference>
<evidence type="ECO:0000313" key="9">
    <source>
        <dbReference type="EMBL" id="OHV34055.1"/>
    </source>
</evidence>